<gene>
    <name evidence="6" type="ORF">SAMN06265368_3625</name>
</gene>
<dbReference type="CDD" id="cd00367">
    <property type="entry name" value="PTS-HPr_like"/>
    <property type="match status" value="1"/>
</dbReference>
<dbReference type="InterPro" id="IPR035895">
    <property type="entry name" value="HPr-like_sf"/>
</dbReference>
<accession>A0A285PKX6</accession>
<evidence type="ECO:0000256" key="2">
    <source>
        <dbReference type="ARBA" id="ARBA00010736"/>
    </source>
</evidence>
<keyword evidence="7" id="KW-1185">Reference proteome</keyword>
<evidence type="ECO:0000313" key="7">
    <source>
        <dbReference type="Proteomes" id="UP000219439"/>
    </source>
</evidence>
<keyword evidence="4" id="KW-0598">Phosphotransferase system</keyword>
<dbReference type="PROSITE" id="PS00369">
    <property type="entry name" value="PTS_HPR_HIS"/>
    <property type="match status" value="1"/>
</dbReference>
<protein>
    <submittedName>
        <fullName evidence="6">Phosphocarrier protein</fullName>
    </submittedName>
</protein>
<reference evidence="6 7" key="1">
    <citation type="submission" date="2017-09" db="EMBL/GenBank/DDBJ databases">
        <authorList>
            <person name="Ehlers B."/>
            <person name="Leendertz F.H."/>
        </authorList>
    </citation>
    <scope>NUCLEOTIDE SEQUENCE [LARGE SCALE GENOMIC DNA]</scope>
    <source>
        <strain evidence="6 7">DSM 18289</strain>
    </source>
</reference>
<keyword evidence="3" id="KW-0963">Cytoplasm</keyword>
<dbReference type="Gene3D" id="3.30.1340.10">
    <property type="entry name" value="HPr-like"/>
    <property type="match status" value="1"/>
</dbReference>
<dbReference type="RefSeq" id="WP_097154896.1">
    <property type="nucleotide sequence ID" value="NZ_OBEL01000005.1"/>
</dbReference>
<dbReference type="Proteomes" id="UP000219439">
    <property type="component" value="Unassembled WGS sequence"/>
</dbReference>
<name>A0A285PKX6_9HYPH</name>
<evidence type="ECO:0000256" key="1">
    <source>
        <dbReference type="ARBA" id="ARBA00004496"/>
    </source>
</evidence>
<evidence type="ECO:0000313" key="6">
    <source>
        <dbReference type="EMBL" id="SNZ20521.1"/>
    </source>
</evidence>
<dbReference type="PANTHER" id="PTHR33705">
    <property type="entry name" value="PHOSPHOCARRIER PROTEIN HPR"/>
    <property type="match status" value="1"/>
</dbReference>
<feature type="domain" description="HPr" evidence="5">
    <location>
        <begin position="3"/>
        <end position="90"/>
    </location>
</feature>
<dbReference type="InterPro" id="IPR050399">
    <property type="entry name" value="HPr"/>
</dbReference>
<dbReference type="PANTHER" id="PTHR33705:SF2">
    <property type="entry name" value="PHOSPHOCARRIER PROTEIN NPR"/>
    <property type="match status" value="1"/>
</dbReference>
<dbReference type="AlphaFoldDB" id="A0A285PKX6"/>
<dbReference type="GO" id="GO:0005737">
    <property type="term" value="C:cytoplasm"/>
    <property type="evidence" value="ECO:0007669"/>
    <property type="project" value="UniProtKB-SubCell"/>
</dbReference>
<organism evidence="6 7">
    <name type="scientific">Cohaesibacter gelatinilyticus</name>
    <dbReference type="NCBI Taxonomy" id="372072"/>
    <lineage>
        <taxon>Bacteria</taxon>
        <taxon>Pseudomonadati</taxon>
        <taxon>Pseudomonadota</taxon>
        <taxon>Alphaproteobacteria</taxon>
        <taxon>Hyphomicrobiales</taxon>
        <taxon>Cohaesibacteraceae</taxon>
    </lineage>
</organism>
<dbReference type="PRINTS" id="PR00107">
    <property type="entry name" value="PHOSPHOCPHPR"/>
</dbReference>
<dbReference type="Pfam" id="PF00381">
    <property type="entry name" value="PTS-HPr"/>
    <property type="match status" value="1"/>
</dbReference>
<comment type="similarity">
    <text evidence="2">Belongs to the HPr family.</text>
</comment>
<sequence length="91" mass="9476">MSAVKNTLTIKNKRGLHARASAKFVQLVEGFDASVAVSKDGQTVCGTSIMGLMMLAAAPGCCIEVETSGNEAEEVLNAITNLVDDLFGEGE</sequence>
<dbReference type="SUPFAM" id="SSF55594">
    <property type="entry name" value="HPr-like"/>
    <property type="match status" value="1"/>
</dbReference>
<dbReference type="NCBIfam" id="TIGR01003">
    <property type="entry name" value="PTS_HPr_family"/>
    <property type="match status" value="1"/>
</dbReference>
<evidence type="ECO:0000259" key="5">
    <source>
        <dbReference type="PROSITE" id="PS51350"/>
    </source>
</evidence>
<dbReference type="PROSITE" id="PS51350">
    <property type="entry name" value="PTS_HPR_DOM"/>
    <property type="match status" value="1"/>
</dbReference>
<dbReference type="GO" id="GO:0009401">
    <property type="term" value="P:phosphoenolpyruvate-dependent sugar phosphotransferase system"/>
    <property type="evidence" value="ECO:0007669"/>
    <property type="project" value="UniProtKB-KW"/>
</dbReference>
<comment type="subcellular location">
    <subcellularLocation>
        <location evidence="1">Cytoplasm</location>
    </subcellularLocation>
</comment>
<dbReference type="EMBL" id="OBEL01000005">
    <property type="protein sequence ID" value="SNZ20521.1"/>
    <property type="molecule type" value="Genomic_DNA"/>
</dbReference>
<evidence type="ECO:0000256" key="3">
    <source>
        <dbReference type="ARBA" id="ARBA00022490"/>
    </source>
</evidence>
<dbReference type="OrthoDB" id="9798965at2"/>
<evidence type="ECO:0000256" key="4">
    <source>
        <dbReference type="ARBA" id="ARBA00022683"/>
    </source>
</evidence>
<proteinExistence type="inferred from homology"/>
<dbReference type="InterPro" id="IPR000032">
    <property type="entry name" value="HPr-like"/>
</dbReference>
<dbReference type="InterPro" id="IPR001020">
    <property type="entry name" value="PTS_HPr_His_P_site"/>
</dbReference>